<evidence type="ECO:0000256" key="1">
    <source>
        <dbReference type="SAM" id="Coils"/>
    </source>
</evidence>
<dbReference type="RefSeq" id="WP_156005738.1">
    <property type="nucleotide sequence ID" value="NZ_CP046276.1"/>
</dbReference>
<feature type="coiled-coil region" evidence="1">
    <location>
        <begin position="92"/>
        <end position="119"/>
    </location>
</feature>
<keyword evidence="3" id="KW-1185">Reference proteome</keyword>
<organism evidence="2 3">
    <name type="scientific">Spiroplasma tabanidicola</name>
    <dbReference type="NCBI Taxonomy" id="324079"/>
    <lineage>
        <taxon>Bacteria</taxon>
        <taxon>Bacillati</taxon>
        <taxon>Mycoplasmatota</taxon>
        <taxon>Mollicutes</taxon>
        <taxon>Entomoplasmatales</taxon>
        <taxon>Spiroplasmataceae</taxon>
        <taxon>Spiroplasma</taxon>
    </lineage>
</organism>
<accession>A0A6I6CHS5</accession>
<name>A0A6I6CHS5_9MOLU</name>
<dbReference type="OrthoDB" id="387818at2"/>
<proteinExistence type="predicted"/>
<dbReference type="Proteomes" id="UP000424468">
    <property type="component" value="Chromosome"/>
</dbReference>
<sequence>MSMTAEEVLFNCKKQFDFIKTDIDTLLRYVKELLEQCRDIDNSSFFVEQFKEIEKVIKNEIEDLKISEEYVKEVETETHIAIERYHEIQRFAEQKRDKIAEIKARVLGLRKDVVKKEQETIAKNLYSSVYESFEQLKNILINSQKNIDDKTIMLNYLNDNEAVLKNFSKENIINKANSYISAQKESIKYLSKQVVNDIERNYSYDNDLIEAIEKEKIEYLNNLNEDNFIKNSKIFFSKVSKNIENESIRKDNVIKIINAIQATGYLVDENDIKKIKEKNLVLIHAVKETGESADFAVRLDGSFLYNYEGFEGHEHDADADAFLKKMREQGITSWEAFNKQYREPKYVSKNSAIINSKKKSSGK</sequence>
<dbReference type="EMBL" id="CP046276">
    <property type="protein sequence ID" value="QGS51603.1"/>
    <property type="molecule type" value="Genomic_DNA"/>
</dbReference>
<evidence type="ECO:0000313" key="3">
    <source>
        <dbReference type="Proteomes" id="UP000424468"/>
    </source>
</evidence>
<reference evidence="2 3" key="1">
    <citation type="submission" date="2019-11" db="EMBL/GenBank/DDBJ databases">
        <title>Complete genome sequence of Spiroplasma tabanidicola TAUS-1 (DSM 22603).</title>
        <authorList>
            <person name="Huang C.-T."/>
            <person name="Lin Y.-C."/>
            <person name="Kuo C.-H."/>
        </authorList>
    </citation>
    <scope>NUCLEOTIDE SEQUENCE [LARGE SCALE GENOMIC DNA]</scope>
    <source>
        <strain evidence="2 3">TAUS-1</strain>
    </source>
</reference>
<keyword evidence="1" id="KW-0175">Coiled coil</keyword>
<dbReference type="KEGG" id="stab:STABA_v1c02360"/>
<evidence type="ECO:0000313" key="2">
    <source>
        <dbReference type="EMBL" id="QGS51603.1"/>
    </source>
</evidence>
<dbReference type="AlphaFoldDB" id="A0A6I6CHS5"/>
<gene>
    <name evidence="2" type="ORF">STABA_v1c02360</name>
</gene>
<protein>
    <submittedName>
        <fullName evidence="2">Uncharacterized protein</fullName>
    </submittedName>
</protein>